<reference evidence="1" key="1">
    <citation type="submission" date="2021-06" db="EMBL/GenBank/DDBJ databases">
        <title>Parelaphostrongylus tenuis whole genome reference sequence.</title>
        <authorList>
            <person name="Garwood T.J."/>
            <person name="Larsen P.A."/>
            <person name="Fountain-Jones N.M."/>
            <person name="Garbe J.R."/>
            <person name="Macchietto M.G."/>
            <person name="Kania S.A."/>
            <person name="Gerhold R.W."/>
            <person name="Richards J.E."/>
            <person name="Wolf T.M."/>
        </authorList>
    </citation>
    <scope>NUCLEOTIDE SEQUENCE</scope>
    <source>
        <strain evidence="1">MNPRO001-30</strain>
        <tissue evidence="1">Meninges</tissue>
    </source>
</reference>
<protein>
    <submittedName>
        <fullName evidence="1">Uncharacterized protein</fullName>
    </submittedName>
</protein>
<accession>A0AAD5R2G2</accession>
<dbReference type="EMBL" id="JAHQIW010006171">
    <property type="protein sequence ID" value="KAJ1368368.1"/>
    <property type="molecule type" value="Genomic_DNA"/>
</dbReference>
<evidence type="ECO:0000313" key="1">
    <source>
        <dbReference type="EMBL" id="KAJ1368368.1"/>
    </source>
</evidence>
<organism evidence="1 2">
    <name type="scientific">Parelaphostrongylus tenuis</name>
    <name type="common">Meningeal worm</name>
    <dbReference type="NCBI Taxonomy" id="148309"/>
    <lineage>
        <taxon>Eukaryota</taxon>
        <taxon>Metazoa</taxon>
        <taxon>Ecdysozoa</taxon>
        <taxon>Nematoda</taxon>
        <taxon>Chromadorea</taxon>
        <taxon>Rhabditida</taxon>
        <taxon>Rhabditina</taxon>
        <taxon>Rhabditomorpha</taxon>
        <taxon>Strongyloidea</taxon>
        <taxon>Metastrongylidae</taxon>
        <taxon>Parelaphostrongylus</taxon>
    </lineage>
</organism>
<proteinExistence type="predicted"/>
<sequence>MPMWEMLIQLMDQKSQKDVETLKPIERYAVNFLEVEYKSDFDEKVREAQVWLLE</sequence>
<name>A0AAD5R2G2_PARTN</name>
<comment type="caution">
    <text evidence="1">The sequence shown here is derived from an EMBL/GenBank/DDBJ whole genome shotgun (WGS) entry which is preliminary data.</text>
</comment>
<evidence type="ECO:0000313" key="2">
    <source>
        <dbReference type="Proteomes" id="UP001196413"/>
    </source>
</evidence>
<dbReference type="Proteomes" id="UP001196413">
    <property type="component" value="Unassembled WGS sequence"/>
</dbReference>
<dbReference type="AlphaFoldDB" id="A0AAD5R2G2"/>
<gene>
    <name evidence="1" type="ORF">KIN20_029489</name>
</gene>
<keyword evidence="2" id="KW-1185">Reference proteome</keyword>